<evidence type="ECO:0008006" key="3">
    <source>
        <dbReference type="Google" id="ProtNLM"/>
    </source>
</evidence>
<dbReference type="SUPFAM" id="SSF54001">
    <property type="entry name" value="Cysteine proteinases"/>
    <property type="match status" value="1"/>
</dbReference>
<evidence type="ECO:0000313" key="2">
    <source>
        <dbReference type="Proteomes" id="UP000289340"/>
    </source>
</evidence>
<gene>
    <name evidence="1" type="ORF">D0Y65_041867</name>
</gene>
<accession>A0A445GXJ9</accession>
<dbReference type="EMBL" id="QZWG01000015">
    <property type="protein sequence ID" value="RZB65982.1"/>
    <property type="molecule type" value="Genomic_DNA"/>
</dbReference>
<protein>
    <recommendedName>
        <fullName evidence="3">Ubiquitin-like protease family profile domain-containing protein</fullName>
    </recommendedName>
</protein>
<dbReference type="InterPro" id="IPR038765">
    <property type="entry name" value="Papain-like_cys_pep_sf"/>
</dbReference>
<dbReference type="EMBL" id="QZWG01000015">
    <property type="protein sequence ID" value="RZB65981.1"/>
    <property type="molecule type" value="Genomic_DNA"/>
</dbReference>
<sequence>MVVILPKENLVVWFCSLHNMPDNYLKRIINSALKGLDDTPQPKSKAAARWIVVKCNRQKGITECGYYVVHWMSTIILGSFRNNWETKKLQDSTTSAEQAFKLLLGKENFGRVRCFGRIVTPSHLKRKEEIVALKKEPANEWNNWARRFEGLEALLICFMKQNNSNLDDEALDDMIRNVVANENSNAAM</sequence>
<evidence type="ECO:0000313" key="1">
    <source>
        <dbReference type="EMBL" id="RZB65981.1"/>
    </source>
</evidence>
<comment type="caution">
    <text evidence="1">The sequence shown here is derived from an EMBL/GenBank/DDBJ whole genome shotgun (WGS) entry which is preliminary data.</text>
</comment>
<keyword evidence="2" id="KW-1185">Reference proteome</keyword>
<name>A0A445GXJ9_GLYSO</name>
<proteinExistence type="predicted"/>
<dbReference type="Proteomes" id="UP000289340">
    <property type="component" value="Chromosome 15"/>
</dbReference>
<reference evidence="1 2" key="1">
    <citation type="submission" date="2018-09" db="EMBL/GenBank/DDBJ databases">
        <title>A high-quality reference genome of wild soybean provides a powerful tool to mine soybean genomes.</title>
        <authorList>
            <person name="Xie M."/>
            <person name="Chung C.Y.L."/>
            <person name="Li M.-W."/>
            <person name="Wong F.-L."/>
            <person name="Chan T.-F."/>
            <person name="Lam H.-M."/>
        </authorList>
    </citation>
    <scope>NUCLEOTIDE SEQUENCE [LARGE SCALE GENOMIC DNA]</scope>
    <source>
        <strain evidence="2">cv. W05</strain>
        <tissue evidence="1">Hypocotyl of etiolated seedlings</tissue>
    </source>
</reference>
<dbReference type="AlphaFoldDB" id="A0A445GXJ9"/>
<organism evidence="1 2">
    <name type="scientific">Glycine soja</name>
    <name type="common">Wild soybean</name>
    <dbReference type="NCBI Taxonomy" id="3848"/>
    <lineage>
        <taxon>Eukaryota</taxon>
        <taxon>Viridiplantae</taxon>
        <taxon>Streptophyta</taxon>
        <taxon>Embryophyta</taxon>
        <taxon>Tracheophyta</taxon>
        <taxon>Spermatophyta</taxon>
        <taxon>Magnoliopsida</taxon>
        <taxon>eudicotyledons</taxon>
        <taxon>Gunneridae</taxon>
        <taxon>Pentapetalae</taxon>
        <taxon>rosids</taxon>
        <taxon>fabids</taxon>
        <taxon>Fabales</taxon>
        <taxon>Fabaceae</taxon>
        <taxon>Papilionoideae</taxon>
        <taxon>50 kb inversion clade</taxon>
        <taxon>NPAAA clade</taxon>
        <taxon>indigoferoid/millettioid clade</taxon>
        <taxon>Phaseoleae</taxon>
        <taxon>Glycine</taxon>
        <taxon>Glycine subgen. Soja</taxon>
    </lineage>
</organism>